<dbReference type="EMBL" id="SLXP01000009">
    <property type="protein sequence ID" value="TCP39995.1"/>
    <property type="molecule type" value="Genomic_DNA"/>
</dbReference>
<proteinExistence type="predicted"/>
<dbReference type="SUPFAM" id="SSF82784">
    <property type="entry name" value="OsmC-like"/>
    <property type="match status" value="1"/>
</dbReference>
<evidence type="ECO:0000313" key="1">
    <source>
        <dbReference type="EMBL" id="TCP39995.1"/>
    </source>
</evidence>
<dbReference type="PANTHER" id="PTHR35368:SF1">
    <property type="entry name" value="HYDROPEROXIDE REDUCTASE"/>
    <property type="match status" value="1"/>
</dbReference>
<dbReference type="Pfam" id="PF02566">
    <property type="entry name" value="OsmC"/>
    <property type="match status" value="1"/>
</dbReference>
<dbReference type="Proteomes" id="UP000294835">
    <property type="component" value="Unassembled WGS sequence"/>
</dbReference>
<dbReference type="PANTHER" id="PTHR35368">
    <property type="entry name" value="HYDROPEROXIDE REDUCTASE"/>
    <property type="match status" value="1"/>
</dbReference>
<dbReference type="InterPro" id="IPR003718">
    <property type="entry name" value="OsmC/Ohr_fam"/>
</dbReference>
<sequence>MSEPATALTGCLMPETAGLDPISKEGLDELIAKGKADPKAVKTLKCKTVAEGRFRHANYIRDLEPYIVDEPPGLLGDDTAPNPSEASLAALGSCIAVGLHANAIARGIAVQSLELELEGDLNITAVWGTGDTSEKPVGFTDVRIKVDMKADCPQAEIDELIAHVCNWSPVFNTFKRPVNMVAESV</sequence>
<accession>A0A4R2Q074</accession>
<name>A0A4R2Q074_9RHOB</name>
<evidence type="ECO:0000313" key="2">
    <source>
        <dbReference type="Proteomes" id="UP000294835"/>
    </source>
</evidence>
<gene>
    <name evidence="1" type="ORF">EV662_109121</name>
</gene>
<dbReference type="InterPro" id="IPR015946">
    <property type="entry name" value="KH_dom-like_a/b"/>
</dbReference>
<dbReference type="RefSeq" id="WP_207903620.1">
    <property type="nucleotide sequence ID" value="NZ_SLXP01000009.1"/>
</dbReference>
<keyword evidence="2" id="KW-1185">Reference proteome</keyword>
<dbReference type="InterPro" id="IPR052924">
    <property type="entry name" value="OsmC/Ohr_hydroprdx_reductase"/>
</dbReference>
<dbReference type="Gene3D" id="3.30.300.20">
    <property type="match status" value="1"/>
</dbReference>
<comment type="caution">
    <text evidence="1">The sequence shown here is derived from an EMBL/GenBank/DDBJ whole genome shotgun (WGS) entry which is preliminary data.</text>
</comment>
<protein>
    <submittedName>
        <fullName evidence="1">Putative OsmC-like protein</fullName>
    </submittedName>
</protein>
<organism evidence="1 2">
    <name type="scientific">Rhodovulum marinum</name>
    <dbReference type="NCBI Taxonomy" id="320662"/>
    <lineage>
        <taxon>Bacteria</taxon>
        <taxon>Pseudomonadati</taxon>
        <taxon>Pseudomonadota</taxon>
        <taxon>Alphaproteobacteria</taxon>
        <taxon>Rhodobacterales</taxon>
        <taxon>Paracoccaceae</taxon>
        <taxon>Rhodovulum</taxon>
    </lineage>
</organism>
<reference evidence="1 2" key="1">
    <citation type="submission" date="2019-03" db="EMBL/GenBank/DDBJ databases">
        <title>Genomic Encyclopedia of Type Strains, Phase IV (KMG-IV): sequencing the most valuable type-strain genomes for metagenomic binning, comparative biology and taxonomic classification.</title>
        <authorList>
            <person name="Goeker M."/>
        </authorList>
    </citation>
    <scope>NUCLEOTIDE SEQUENCE [LARGE SCALE GENOMIC DNA]</scope>
    <source>
        <strain evidence="1 2">DSM 18063</strain>
    </source>
</reference>
<dbReference type="InterPro" id="IPR036102">
    <property type="entry name" value="OsmC/Ohrsf"/>
</dbReference>
<dbReference type="AlphaFoldDB" id="A0A4R2Q074"/>